<sequence length="91" mass="10554">MGKRSRRSGRRIQLRRLVRSFHTGDFSLQHRVSSFDELEFLFQEIDTLLTDPVSKSVSVPERGPSFLRKPRVLSIVVLPPDFRLTVKTRSS</sequence>
<reference evidence="1" key="1">
    <citation type="submission" date="2024-04" db="EMBL/GenBank/DDBJ databases">
        <authorList>
            <consortium name="Molecular Ecology Group"/>
        </authorList>
    </citation>
    <scope>NUCLEOTIDE SEQUENCE</scope>
</reference>
<gene>
    <name evidence="1" type="ORF">LPLAT_LOCUS2739</name>
</gene>
<evidence type="ECO:0000313" key="2">
    <source>
        <dbReference type="Proteomes" id="UP001497644"/>
    </source>
</evidence>
<dbReference type="EMBL" id="CAXIPU020000210">
    <property type="protein sequence ID" value="CAL1671615.1"/>
    <property type="molecule type" value="Genomic_DNA"/>
</dbReference>
<organism evidence="1 2">
    <name type="scientific">Lasius platythorax</name>
    <dbReference type="NCBI Taxonomy" id="488582"/>
    <lineage>
        <taxon>Eukaryota</taxon>
        <taxon>Metazoa</taxon>
        <taxon>Ecdysozoa</taxon>
        <taxon>Arthropoda</taxon>
        <taxon>Hexapoda</taxon>
        <taxon>Insecta</taxon>
        <taxon>Pterygota</taxon>
        <taxon>Neoptera</taxon>
        <taxon>Endopterygota</taxon>
        <taxon>Hymenoptera</taxon>
        <taxon>Apocrita</taxon>
        <taxon>Aculeata</taxon>
        <taxon>Formicoidea</taxon>
        <taxon>Formicidae</taxon>
        <taxon>Formicinae</taxon>
        <taxon>Lasius</taxon>
        <taxon>Lasius</taxon>
    </lineage>
</organism>
<keyword evidence="2" id="KW-1185">Reference proteome</keyword>
<dbReference type="Proteomes" id="UP001497644">
    <property type="component" value="Unassembled WGS sequence"/>
</dbReference>
<proteinExistence type="predicted"/>
<evidence type="ECO:0000313" key="1">
    <source>
        <dbReference type="EMBL" id="CAL1671615.1"/>
    </source>
</evidence>
<comment type="caution">
    <text evidence="1">The sequence shown here is derived from an EMBL/GenBank/DDBJ whole genome shotgun (WGS) entry which is preliminary data.</text>
</comment>
<protein>
    <submittedName>
        <fullName evidence="1">Uncharacterized protein</fullName>
    </submittedName>
</protein>
<name>A0AAV2MX69_9HYME</name>
<dbReference type="AlphaFoldDB" id="A0AAV2MX69"/>
<accession>A0AAV2MX69</accession>